<feature type="binding site" evidence="9">
    <location>
        <begin position="147"/>
        <end position="150"/>
    </location>
    <ligand>
        <name>substrate</name>
    </ligand>
</feature>
<evidence type="ECO:0000256" key="1">
    <source>
        <dbReference type="ARBA" id="ARBA00004701"/>
    </source>
</evidence>
<feature type="binding site" evidence="10">
    <location>
        <position position="35"/>
    </location>
    <ligand>
        <name>NAD(+)</name>
        <dbReference type="ChEBI" id="CHEBI:57540"/>
    </ligand>
</feature>
<dbReference type="SMART" id="SM00984">
    <property type="entry name" value="UDPG_MGDP_dh_C"/>
    <property type="match status" value="1"/>
</dbReference>
<dbReference type="GO" id="GO:0006065">
    <property type="term" value="P:UDP-glucuronate biosynthetic process"/>
    <property type="evidence" value="ECO:0007669"/>
    <property type="project" value="UniProtKB-UniPathway"/>
</dbReference>
<gene>
    <name evidence="12" type="ORF">SAMN04489809_3435</name>
</gene>
<sequence length="436" mass="45728">MRMSVIGCGYLGAVHAAAMASLGHDVVGIDVDEGKVADLTAGAAPFFEPGLAELLEDGVRSGRLRFAADPAAAAGAEVHFLAVGTPQSASGPAADLRFVDAAIDGLLPHLRPGAVVAGKSTVPVGTAARLARRIAETGATLAWNPEFLREGWAVHDTLRPDRLVAGVEDTPQGAAAVDLLRRVYAAAIDAGAPFLVTDLATAELVKGAANAFLATKISFINAMAEIAEAAGADVTLLAEALGHDPRIGRRYLGSGIGFGGGCLPKDIRAFAARAEELGRGEAVGFLHEVDAINLRRRDRAVRLVVDALGGLVFGRRIAVLGAAFKPFSDDVRDSPALEVAVRLRGLGADVVVTDPAAIENARERHPQLGYASSRDEALRDADAVVVVTEWDEYRRELRPQHAGGLVRGRIVIDGRNCLDADAWRAAGWTYLGMGRR</sequence>
<dbReference type="PANTHER" id="PTHR43750:SF3">
    <property type="entry name" value="UDP-GLUCOSE 6-DEHYDROGENASE TUAD"/>
    <property type="match status" value="1"/>
</dbReference>
<dbReference type="InterPro" id="IPR001732">
    <property type="entry name" value="UDP-Glc/GDP-Man_DH_N"/>
</dbReference>
<dbReference type="InterPro" id="IPR014027">
    <property type="entry name" value="UDP-Glc/GDP-Man_DH_C"/>
</dbReference>
<accession>A0A1H1XDA1</accession>
<keyword evidence="5 7" id="KW-0520">NAD</keyword>
<reference evidence="12 13" key="1">
    <citation type="submission" date="2016-10" db="EMBL/GenBank/DDBJ databases">
        <authorList>
            <person name="de Groot N.N."/>
        </authorList>
    </citation>
    <scope>NUCLEOTIDE SEQUENCE [LARGE SCALE GENOMIC DNA]</scope>
    <source>
        <strain evidence="12 13">DSM 15019</strain>
    </source>
</reference>
<dbReference type="SUPFAM" id="SSF48179">
    <property type="entry name" value="6-phosphogluconate dehydrogenase C-terminal domain-like"/>
    <property type="match status" value="1"/>
</dbReference>
<feature type="binding site" evidence="10">
    <location>
        <position position="85"/>
    </location>
    <ligand>
        <name>NAD(+)</name>
        <dbReference type="ChEBI" id="CHEBI:57540"/>
    </ligand>
</feature>
<feature type="binding site" evidence="10">
    <location>
        <position position="30"/>
    </location>
    <ligand>
        <name>NAD(+)</name>
        <dbReference type="ChEBI" id="CHEBI:57540"/>
    </ligand>
</feature>
<evidence type="ECO:0000256" key="8">
    <source>
        <dbReference type="PIRSR" id="PIRSR500134-1"/>
    </source>
</evidence>
<name>A0A1H1XDA1_9MICO</name>
<organism evidence="12 13">
    <name type="scientific">Microbacterium paraoxydans</name>
    <dbReference type="NCBI Taxonomy" id="199592"/>
    <lineage>
        <taxon>Bacteria</taxon>
        <taxon>Bacillati</taxon>
        <taxon>Actinomycetota</taxon>
        <taxon>Actinomycetes</taxon>
        <taxon>Micrococcales</taxon>
        <taxon>Microbacteriaceae</taxon>
        <taxon>Microbacterium</taxon>
    </lineage>
</organism>
<feature type="binding site" evidence="9">
    <location>
        <begin position="251"/>
        <end position="255"/>
    </location>
    <ligand>
        <name>substrate</name>
    </ligand>
</feature>
<feature type="binding site" evidence="10">
    <location>
        <position position="332"/>
    </location>
    <ligand>
        <name>NAD(+)</name>
        <dbReference type="ChEBI" id="CHEBI:57540"/>
    </ligand>
</feature>
<dbReference type="PIRSF" id="PIRSF500134">
    <property type="entry name" value="UDPglc_DH_bac"/>
    <property type="match status" value="1"/>
</dbReference>
<evidence type="ECO:0000256" key="10">
    <source>
        <dbReference type="PIRSR" id="PIRSR500134-3"/>
    </source>
</evidence>
<feature type="binding site" evidence="9">
    <location>
        <position position="325"/>
    </location>
    <ligand>
        <name>substrate</name>
    </ligand>
</feature>
<dbReference type="EMBL" id="LT629770">
    <property type="protein sequence ID" value="SDT07051.1"/>
    <property type="molecule type" value="Genomic_DNA"/>
</dbReference>
<evidence type="ECO:0000256" key="6">
    <source>
        <dbReference type="ARBA" id="ARBA00047473"/>
    </source>
</evidence>
<dbReference type="SUPFAM" id="SSF52413">
    <property type="entry name" value="UDP-glucose/GDP-mannose dehydrogenase C-terminal domain"/>
    <property type="match status" value="1"/>
</dbReference>
<dbReference type="InterPro" id="IPR017476">
    <property type="entry name" value="UDP-Glc/GDP-Man"/>
</dbReference>
<evidence type="ECO:0000313" key="12">
    <source>
        <dbReference type="EMBL" id="SDT07051.1"/>
    </source>
</evidence>
<proteinExistence type="inferred from homology"/>
<dbReference type="GO" id="GO:0051287">
    <property type="term" value="F:NAD binding"/>
    <property type="evidence" value="ECO:0007669"/>
    <property type="project" value="InterPro"/>
</dbReference>
<evidence type="ECO:0000259" key="11">
    <source>
        <dbReference type="SMART" id="SM00984"/>
    </source>
</evidence>
<evidence type="ECO:0000256" key="4">
    <source>
        <dbReference type="ARBA" id="ARBA00023002"/>
    </source>
</evidence>
<feature type="domain" description="UDP-glucose/GDP-mannose dehydrogenase C-terminal" evidence="11">
    <location>
        <begin position="318"/>
        <end position="420"/>
    </location>
</feature>
<dbReference type="GO" id="GO:0003979">
    <property type="term" value="F:UDP-glucose 6-dehydrogenase activity"/>
    <property type="evidence" value="ECO:0007669"/>
    <property type="project" value="UniProtKB-EC"/>
</dbReference>
<dbReference type="Gene3D" id="3.40.50.720">
    <property type="entry name" value="NAD(P)-binding Rossmann-like Domain"/>
    <property type="match status" value="2"/>
</dbReference>
<dbReference type="PANTHER" id="PTHR43750">
    <property type="entry name" value="UDP-GLUCOSE 6-DEHYDROGENASE TUAD"/>
    <property type="match status" value="1"/>
</dbReference>
<evidence type="ECO:0000256" key="9">
    <source>
        <dbReference type="PIRSR" id="PIRSR500134-2"/>
    </source>
</evidence>
<feature type="binding site" evidence="10">
    <location>
        <position position="150"/>
    </location>
    <ligand>
        <name>NAD(+)</name>
        <dbReference type="ChEBI" id="CHEBI:57540"/>
    </ligand>
</feature>
<dbReference type="UniPathway" id="UPA00038">
    <property type="reaction ID" value="UER00491"/>
</dbReference>
<dbReference type="eggNOG" id="COG1004">
    <property type="taxonomic scope" value="Bacteria"/>
</dbReference>
<evidence type="ECO:0000256" key="3">
    <source>
        <dbReference type="ARBA" id="ARBA00012954"/>
    </source>
</evidence>
<feature type="binding site" evidence="10">
    <location>
        <position position="121"/>
    </location>
    <ligand>
        <name>NAD(+)</name>
        <dbReference type="ChEBI" id="CHEBI:57540"/>
    </ligand>
</feature>
<comment type="pathway">
    <text evidence="1">Nucleotide-sugar biosynthesis; UDP-alpha-D-glucuronate biosynthesis; UDP-alpha-D-glucuronate from UDP-alpha-D-glucose: step 1/1.</text>
</comment>
<dbReference type="InterPro" id="IPR036220">
    <property type="entry name" value="UDP-Glc/GDP-Man_DH_C_sf"/>
</dbReference>
<keyword evidence="4 7" id="KW-0560">Oxidoreductase</keyword>
<evidence type="ECO:0000256" key="5">
    <source>
        <dbReference type="ARBA" id="ARBA00023027"/>
    </source>
</evidence>
<feature type="binding site" evidence="9">
    <location>
        <position position="259"/>
    </location>
    <ligand>
        <name>substrate</name>
    </ligand>
</feature>
<dbReference type="InterPro" id="IPR028357">
    <property type="entry name" value="UDPglc_DH_bac"/>
</dbReference>
<dbReference type="PIRSF" id="PIRSF000124">
    <property type="entry name" value="UDPglc_GDPman_dh"/>
    <property type="match status" value="1"/>
</dbReference>
<dbReference type="InterPro" id="IPR036291">
    <property type="entry name" value="NAD(P)-bd_dom_sf"/>
</dbReference>
<dbReference type="InterPro" id="IPR008927">
    <property type="entry name" value="6-PGluconate_DH-like_C_sf"/>
</dbReference>
<comment type="similarity">
    <text evidence="2 7">Belongs to the UDP-glucose/GDP-mannose dehydrogenase family.</text>
</comment>
<evidence type="ECO:0000256" key="7">
    <source>
        <dbReference type="PIRNR" id="PIRNR000124"/>
    </source>
</evidence>
<dbReference type="RefSeq" id="WP_060921088.1">
    <property type="nucleotide sequence ID" value="NZ_LT629770.1"/>
</dbReference>
<dbReference type="NCBIfam" id="TIGR03026">
    <property type="entry name" value="NDP-sugDHase"/>
    <property type="match status" value="1"/>
</dbReference>
<dbReference type="GeneID" id="36299997"/>
<dbReference type="Proteomes" id="UP000182126">
    <property type="component" value="Chromosome I"/>
</dbReference>
<dbReference type="InterPro" id="IPR014026">
    <property type="entry name" value="UDP-Glc/GDP-Man_DH_dimer"/>
</dbReference>
<dbReference type="Pfam" id="PF00984">
    <property type="entry name" value="UDPG_MGDP_dh"/>
    <property type="match status" value="1"/>
</dbReference>
<feature type="binding site" evidence="10">
    <location>
        <position position="265"/>
    </location>
    <ligand>
        <name>NAD(+)</name>
        <dbReference type="ChEBI" id="CHEBI:57540"/>
    </ligand>
</feature>
<evidence type="ECO:0000256" key="2">
    <source>
        <dbReference type="ARBA" id="ARBA00006601"/>
    </source>
</evidence>
<feature type="binding site" evidence="9">
    <location>
        <position position="206"/>
    </location>
    <ligand>
        <name>substrate</name>
    </ligand>
</feature>
<dbReference type="GO" id="GO:0000271">
    <property type="term" value="P:polysaccharide biosynthetic process"/>
    <property type="evidence" value="ECO:0007669"/>
    <property type="project" value="InterPro"/>
</dbReference>
<comment type="catalytic activity">
    <reaction evidence="6 7">
        <text>UDP-alpha-D-glucose + 2 NAD(+) + H2O = UDP-alpha-D-glucuronate + 2 NADH + 3 H(+)</text>
        <dbReference type="Rhea" id="RHEA:23596"/>
        <dbReference type="ChEBI" id="CHEBI:15377"/>
        <dbReference type="ChEBI" id="CHEBI:15378"/>
        <dbReference type="ChEBI" id="CHEBI:57540"/>
        <dbReference type="ChEBI" id="CHEBI:57945"/>
        <dbReference type="ChEBI" id="CHEBI:58052"/>
        <dbReference type="ChEBI" id="CHEBI:58885"/>
        <dbReference type="EC" id="1.1.1.22"/>
    </reaction>
</comment>
<dbReference type="AlphaFoldDB" id="A0A1H1XDA1"/>
<dbReference type="Gene3D" id="1.20.5.100">
    <property type="entry name" value="Cytochrome c1, transmembrane anchor, C-terminal"/>
    <property type="match status" value="1"/>
</dbReference>
<protein>
    <recommendedName>
        <fullName evidence="3 7">UDP-glucose 6-dehydrogenase</fullName>
        <ecNumber evidence="3 7">1.1.1.22</ecNumber>
    </recommendedName>
</protein>
<dbReference type="Pfam" id="PF03720">
    <property type="entry name" value="UDPG_MGDP_dh_C"/>
    <property type="match status" value="1"/>
</dbReference>
<dbReference type="Pfam" id="PF03721">
    <property type="entry name" value="UDPG_MGDP_dh_N"/>
    <property type="match status" value="1"/>
</dbReference>
<dbReference type="EC" id="1.1.1.22" evidence="3 7"/>
<feature type="active site" description="Nucleophile" evidence="8">
    <location>
        <position position="262"/>
    </location>
</feature>
<evidence type="ECO:0000313" key="13">
    <source>
        <dbReference type="Proteomes" id="UP000182126"/>
    </source>
</evidence>
<dbReference type="SUPFAM" id="SSF51735">
    <property type="entry name" value="NAD(P)-binding Rossmann-fold domains"/>
    <property type="match status" value="1"/>
</dbReference>